<gene>
    <name evidence="9" type="ORF">J2Z37_003678</name>
</gene>
<dbReference type="Pfam" id="PF00239">
    <property type="entry name" value="Resolvase"/>
    <property type="match status" value="1"/>
</dbReference>
<feature type="domain" description="Recombinase" evidence="8">
    <location>
        <begin position="182"/>
        <end position="312"/>
    </location>
</feature>
<reference evidence="9 10" key="1">
    <citation type="submission" date="2021-03" db="EMBL/GenBank/DDBJ databases">
        <title>Genomic Encyclopedia of Type Strains, Phase IV (KMG-IV): sequencing the most valuable type-strain genomes for metagenomic binning, comparative biology and taxonomic classification.</title>
        <authorList>
            <person name="Goeker M."/>
        </authorList>
    </citation>
    <scope>NUCLEOTIDE SEQUENCE [LARGE SCALE GENOMIC DNA]</scope>
    <source>
        <strain evidence="9 10">DSM 24738</strain>
    </source>
</reference>
<evidence type="ECO:0000259" key="8">
    <source>
        <dbReference type="PROSITE" id="PS51737"/>
    </source>
</evidence>
<evidence type="ECO:0000256" key="2">
    <source>
        <dbReference type="ARBA" id="ARBA00023125"/>
    </source>
</evidence>
<dbReference type="InterPro" id="IPR006118">
    <property type="entry name" value="Recombinase_CS"/>
</dbReference>
<evidence type="ECO:0000256" key="4">
    <source>
        <dbReference type="PROSITE-ProRule" id="PRU10137"/>
    </source>
</evidence>
<dbReference type="CDD" id="cd00338">
    <property type="entry name" value="Ser_Recombinase"/>
    <property type="match status" value="1"/>
</dbReference>
<dbReference type="Gene3D" id="3.40.50.1390">
    <property type="entry name" value="Resolvase, N-terminal catalytic domain"/>
    <property type="match status" value="1"/>
</dbReference>
<evidence type="ECO:0000313" key="10">
    <source>
        <dbReference type="Proteomes" id="UP001519343"/>
    </source>
</evidence>
<dbReference type="Gene3D" id="3.90.1750.20">
    <property type="entry name" value="Putative Large Serine Recombinase, Chain B, Domain 2"/>
    <property type="match status" value="1"/>
</dbReference>
<evidence type="ECO:0000256" key="3">
    <source>
        <dbReference type="ARBA" id="ARBA00023172"/>
    </source>
</evidence>
<dbReference type="PANTHER" id="PTHR30461:SF23">
    <property type="entry name" value="DNA RECOMBINASE-RELATED"/>
    <property type="match status" value="1"/>
</dbReference>
<feature type="region of interest" description="Disordered" evidence="6">
    <location>
        <begin position="535"/>
        <end position="558"/>
    </location>
</feature>
<dbReference type="PANTHER" id="PTHR30461">
    <property type="entry name" value="DNA-INVERTASE FROM LAMBDOID PROPHAGE"/>
    <property type="match status" value="1"/>
</dbReference>
<dbReference type="SMART" id="SM00857">
    <property type="entry name" value="Resolvase"/>
    <property type="match status" value="1"/>
</dbReference>
<dbReference type="InterPro" id="IPR025827">
    <property type="entry name" value="Zn_ribbon_recom_dom"/>
</dbReference>
<keyword evidence="2" id="KW-0238">DNA-binding</keyword>
<name>A0ABS4GTR0_9BACL</name>
<dbReference type="InterPro" id="IPR006119">
    <property type="entry name" value="Resolv_N"/>
</dbReference>
<dbReference type="RefSeq" id="WP_209811678.1">
    <property type="nucleotide sequence ID" value="NZ_JAGGKT010000012.1"/>
</dbReference>
<comment type="caution">
    <text evidence="9">The sequence shown here is derived from an EMBL/GenBank/DDBJ whole genome shotgun (WGS) entry which is preliminary data.</text>
</comment>
<dbReference type="SUPFAM" id="SSF53041">
    <property type="entry name" value="Resolvase-like"/>
    <property type="match status" value="1"/>
</dbReference>
<dbReference type="Pfam" id="PF07508">
    <property type="entry name" value="Recombinase"/>
    <property type="match status" value="1"/>
</dbReference>
<sequence length="558" mass="64877">MIKKVQGSIKYPNDELMVLVEQIKAIIYVRVSTADQAIHGYSLESQMERCIKHAKEKFNYTECQLMVVIEPGEQGDNPDRPGLNHVLYLLENSVGRKLVILHPDRLSRYLALQTEITQRVWNAGCDLEFVEFQVDPNNPESMLMYNIQGSIAQYNKAKILANSKRGRKQMIKNGKIPGINRVYGYKYDKDLDTLVEDPYEKEVYLKMVDWMINGKDGEEMTCTKIAIELCKQDVPGPKGPIWYQTTVSRILHNDIYLGKFYYGKTEIVQQKGKKIIVEKPREEWLEIEIPRYISEDDFNKVQIKLRNLIKKNRGRETQNYILKGICRCGRCGGALVAGPPSRLKNGTLFYYTCVNKAKKGFRTGTGEAVNVCRGRNWRQDVIDDYVWKYLKQYIQNPDQIIKEILDQQDDINKLEELNLKEENLLRVIEKKQKERKKYQQLFVKDLITETELEGNLKPLNGEVQQLEVELEFIRNTKNRAKEKQNDLGRIKETIKKYQSTLSDLTIETKRKLVQILVSKVILNEDTIQIVTRWKPENDGQNSTHPHSNSNPRQRVGGL</sequence>
<keyword evidence="5" id="KW-0175">Coiled coil</keyword>
<organism evidence="9 10">
    <name type="scientific">Ammoniphilus resinae</name>
    <dbReference type="NCBI Taxonomy" id="861532"/>
    <lineage>
        <taxon>Bacteria</taxon>
        <taxon>Bacillati</taxon>
        <taxon>Bacillota</taxon>
        <taxon>Bacilli</taxon>
        <taxon>Bacillales</taxon>
        <taxon>Paenibacillaceae</taxon>
        <taxon>Aneurinibacillus group</taxon>
        <taxon>Ammoniphilus</taxon>
    </lineage>
</organism>
<dbReference type="InterPro" id="IPR036162">
    <property type="entry name" value="Resolvase-like_N_sf"/>
</dbReference>
<dbReference type="InterPro" id="IPR011109">
    <property type="entry name" value="DNA_bind_recombinase_dom"/>
</dbReference>
<feature type="coiled-coil region" evidence="5">
    <location>
        <begin position="404"/>
        <end position="500"/>
    </location>
</feature>
<dbReference type="PROSITE" id="PS00397">
    <property type="entry name" value="RECOMBINASES_1"/>
    <property type="match status" value="1"/>
</dbReference>
<evidence type="ECO:0000256" key="6">
    <source>
        <dbReference type="SAM" id="MobiDB-lite"/>
    </source>
</evidence>
<dbReference type="PROSITE" id="PS51737">
    <property type="entry name" value="RECOMBINASE_DNA_BIND"/>
    <property type="match status" value="1"/>
</dbReference>
<feature type="active site" description="O-(5'-phospho-DNA)-serine intermediate" evidence="4">
    <location>
        <position position="32"/>
    </location>
</feature>
<evidence type="ECO:0000256" key="1">
    <source>
        <dbReference type="ARBA" id="ARBA00022908"/>
    </source>
</evidence>
<dbReference type="InterPro" id="IPR038109">
    <property type="entry name" value="DNA_bind_recomb_sf"/>
</dbReference>
<evidence type="ECO:0000313" key="9">
    <source>
        <dbReference type="EMBL" id="MBP1933665.1"/>
    </source>
</evidence>
<dbReference type="InterPro" id="IPR050639">
    <property type="entry name" value="SSR_resolvase"/>
</dbReference>
<dbReference type="Pfam" id="PF13408">
    <property type="entry name" value="Zn_ribbon_recom"/>
    <property type="match status" value="1"/>
</dbReference>
<protein>
    <submittedName>
        <fullName evidence="9">DNA invertase Pin-like site-specific DNA recombinase/DNA-binding protein H-NS</fullName>
    </submittedName>
</protein>
<dbReference type="PROSITE" id="PS51736">
    <property type="entry name" value="RECOMBINASES_3"/>
    <property type="match status" value="1"/>
</dbReference>
<keyword evidence="10" id="KW-1185">Reference proteome</keyword>
<feature type="domain" description="Resolvase/invertase-type recombinase catalytic" evidence="7">
    <location>
        <begin position="24"/>
        <end position="174"/>
    </location>
</feature>
<dbReference type="Proteomes" id="UP001519343">
    <property type="component" value="Unassembled WGS sequence"/>
</dbReference>
<accession>A0ABS4GTR0</accession>
<keyword evidence="3" id="KW-0233">DNA recombination</keyword>
<keyword evidence="1" id="KW-0229">DNA integration</keyword>
<evidence type="ECO:0000259" key="7">
    <source>
        <dbReference type="PROSITE" id="PS51736"/>
    </source>
</evidence>
<proteinExistence type="predicted"/>
<feature type="compositionally biased region" description="Polar residues" evidence="6">
    <location>
        <begin position="538"/>
        <end position="552"/>
    </location>
</feature>
<evidence type="ECO:0000256" key="5">
    <source>
        <dbReference type="SAM" id="Coils"/>
    </source>
</evidence>
<dbReference type="EMBL" id="JAGGKT010000012">
    <property type="protein sequence ID" value="MBP1933665.1"/>
    <property type="molecule type" value="Genomic_DNA"/>
</dbReference>